<evidence type="ECO:0000313" key="5">
    <source>
        <dbReference type="Proteomes" id="UP000255066"/>
    </source>
</evidence>
<protein>
    <submittedName>
        <fullName evidence="2 3">AsmA protein</fullName>
    </submittedName>
</protein>
<evidence type="ECO:0000259" key="1">
    <source>
        <dbReference type="Pfam" id="PF05170"/>
    </source>
</evidence>
<accession>A0A378I9P4</accession>
<gene>
    <name evidence="2" type="ORF">Lbir_0700</name>
    <name evidence="3" type="ORF">NCTC12437_01243</name>
</gene>
<name>A0A378I9P4_9GAMM</name>
<dbReference type="RefSeq" id="WP_162263083.1">
    <property type="nucleotide sequence ID" value="NZ_CAAAHV010000005.1"/>
</dbReference>
<evidence type="ECO:0000313" key="3">
    <source>
        <dbReference type="EMBL" id="STX31470.1"/>
    </source>
</evidence>
<feature type="domain" description="AsmA" evidence="1">
    <location>
        <begin position="3"/>
        <end position="209"/>
    </location>
</feature>
<dbReference type="InterPro" id="IPR007844">
    <property type="entry name" value="AsmA"/>
</dbReference>
<dbReference type="PANTHER" id="PTHR30441">
    <property type="entry name" value="DUF748 DOMAIN-CONTAINING PROTEIN"/>
    <property type="match status" value="1"/>
</dbReference>
<dbReference type="EMBL" id="LNXT01000008">
    <property type="protein sequence ID" value="KTC74667.1"/>
    <property type="molecule type" value="Genomic_DNA"/>
</dbReference>
<keyword evidence="4" id="KW-1185">Reference proteome</keyword>
<reference evidence="2 4" key="1">
    <citation type="submission" date="2015-11" db="EMBL/GenBank/DDBJ databases">
        <title>Genomic analysis of 38 Legionella species identifies large and diverse effector repertoires.</title>
        <authorList>
            <person name="Burstein D."/>
            <person name="Amaro F."/>
            <person name="Zusman T."/>
            <person name="Lifshitz Z."/>
            <person name="Cohen O."/>
            <person name="Gilbert J.A."/>
            <person name="Pupko T."/>
            <person name="Shuman H.A."/>
            <person name="Segal G."/>
        </authorList>
    </citation>
    <scope>NUCLEOTIDE SEQUENCE [LARGE SCALE GENOMIC DNA]</scope>
    <source>
        <strain evidence="2 4">CDC#1407-AL-14</strain>
    </source>
</reference>
<evidence type="ECO:0000313" key="2">
    <source>
        <dbReference type="EMBL" id="KTC74667.1"/>
    </source>
</evidence>
<dbReference type="GO" id="GO:0005886">
    <property type="term" value="C:plasma membrane"/>
    <property type="evidence" value="ECO:0007669"/>
    <property type="project" value="TreeGrafter"/>
</dbReference>
<dbReference type="AlphaFoldDB" id="A0A378I9P4"/>
<reference evidence="3 5" key="2">
    <citation type="submission" date="2018-06" db="EMBL/GenBank/DDBJ databases">
        <authorList>
            <consortium name="Pathogen Informatics"/>
            <person name="Doyle S."/>
        </authorList>
    </citation>
    <scope>NUCLEOTIDE SEQUENCE [LARGE SCALE GENOMIC DNA]</scope>
    <source>
        <strain evidence="3 5">NCTC12437</strain>
    </source>
</reference>
<proteinExistence type="predicted"/>
<dbReference type="STRING" id="28083.Lbir_0700"/>
<dbReference type="InterPro" id="IPR052894">
    <property type="entry name" value="AsmA-related"/>
</dbReference>
<dbReference type="PANTHER" id="PTHR30441:SF8">
    <property type="entry name" value="DUF748 DOMAIN-CONTAINING PROTEIN"/>
    <property type="match status" value="1"/>
</dbReference>
<sequence length="510" mass="56853">MNFLKKLTLSLLGLTTALLISLWLLGKAMSTDNIRTYVSSQLSVMTHKKTVIKGDIGWQLLPQPGIKISKLEIGDGTQPDFNAKLDNLILNLRITPLLRGALVFSEFKVDGFSADIYSQPSLTTLPKPSKSTDSVSAPVLENHFAINRFLLSKGLVRIHNQDNVLTFSNIQIGTEELNFQDLSIPIQFKSAMSLINSGNSKTKAQIQFRGKTRFSPLFLSDPLSNWQSLAIDGQLQLQDILMGKLAINRIQGGASLKRKRFNISPLTISLYKGESVGDLDYNFENRQLKLNQTAAGLDSQKLLDDLLGKQLIRGKLDFSLHAEGDFRDVKYTQAEGSIMIKDGRIDTVNLNQVIDEVSKKVDQLFSMPADDLKKMLDFREFADLARNKGHTRFKLLSMQYKLSDNDLHTNSVVLQTDKLQLKGNGKLNLSDYSLSAELLTTVLAGNGKLEEVQQMLGGNFPLLVHGTLTQPQVIPDLKKINAKLGKFWLINSVAQPVKKLKAQFISIFKH</sequence>
<dbReference type="Pfam" id="PF05170">
    <property type="entry name" value="AsmA"/>
    <property type="match status" value="1"/>
</dbReference>
<evidence type="ECO:0000313" key="4">
    <source>
        <dbReference type="Proteomes" id="UP000054735"/>
    </source>
</evidence>
<dbReference type="EMBL" id="UGNW01000001">
    <property type="protein sequence ID" value="STX31470.1"/>
    <property type="molecule type" value="Genomic_DNA"/>
</dbReference>
<organism evidence="3 5">
    <name type="scientific">Legionella birminghamensis</name>
    <dbReference type="NCBI Taxonomy" id="28083"/>
    <lineage>
        <taxon>Bacteria</taxon>
        <taxon>Pseudomonadati</taxon>
        <taxon>Pseudomonadota</taxon>
        <taxon>Gammaproteobacteria</taxon>
        <taxon>Legionellales</taxon>
        <taxon>Legionellaceae</taxon>
        <taxon>Legionella</taxon>
    </lineage>
</organism>
<dbReference type="GO" id="GO:0090313">
    <property type="term" value="P:regulation of protein targeting to membrane"/>
    <property type="evidence" value="ECO:0007669"/>
    <property type="project" value="TreeGrafter"/>
</dbReference>
<dbReference type="Proteomes" id="UP000255066">
    <property type="component" value="Unassembled WGS sequence"/>
</dbReference>
<dbReference type="Proteomes" id="UP000054735">
    <property type="component" value="Unassembled WGS sequence"/>
</dbReference>